<evidence type="ECO:0000313" key="7">
    <source>
        <dbReference type="EMBL" id="PWJ29454.1"/>
    </source>
</evidence>
<feature type="transmembrane region" description="Helical" evidence="5">
    <location>
        <begin position="634"/>
        <end position="653"/>
    </location>
</feature>
<comment type="subcellular location">
    <subcellularLocation>
        <location evidence="1">Membrane</location>
        <topology evidence="1">Multi-pass membrane protein</topology>
    </subcellularLocation>
</comment>
<dbReference type="EMBL" id="QGDL01000006">
    <property type="protein sequence ID" value="PWJ29454.1"/>
    <property type="molecule type" value="Genomic_DNA"/>
</dbReference>
<evidence type="ECO:0000259" key="6">
    <source>
        <dbReference type="Pfam" id="PF12698"/>
    </source>
</evidence>
<comment type="caution">
    <text evidence="7">The sequence shown here is derived from an EMBL/GenBank/DDBJ whole genome shotgun (WGS) entry which is preliminary data.</text>
</comment>
<feature type="transmembrane region" description="Helical" evidence="5">
    <location>
        <begin position="601"/>
        <end position="622"/>
    </location>
</feature>
<accession>A0A2Y9BEJ3</accession>
<name>A0A2Y9BEJ3_9FIRM</name>
<reference evidence="7 8" key="1">
    <citation type="submission" date="2018-05" db="EMBL/GenBank/DDBJ databases">
        <title>The Hungate 1000. A catalogue of reference genomes from the rumen microbiome.</title>
        <authorList>
            <person name="Kelly W."/>
        </authorList>
    </citation>
    <scope>NUCLEOTIDE SEQUENCE [LARGE SCALE GENOMIC DNA]</scope>
    <source>
        <strain evidence="7 8">NLAE-zl-C242</strain>
    </source>
</reference>
<dbReference type="AlphaFoldDB" id="A0A2Y9BEJ3"/>
<dbReference type="Gene3D" id="3.40.1710.10">
    <property type="entry name" value="abc type-2 transporter like domain"/>
    <property type="match status" value="1"/>
</dbReference>
<dbReference type="NCBIfam" id="TIGR03062">
    <property type="entry name" value="pip_yhgE_Cterm"/>
    <property type="match status" value="1"/>
</dbReference>
<evidence type="ECO:0000256" key="5">
    <source>
        <dbReference type="SAM" id="Phobius"/>
    </source>
</evidence>
<dbReference type="InterPro" id="IPR017501">
    <property type="entry name" value="Phage_infect_YhgE_C"/>
</dbReference>
<dbReference type="InterPro" id="IPR017500">
    <property type="entry name" value="Phage_infect_YhgE_N"/>
</dbReference>
<dbReference type="OrthoDB" id="9811483at2"/>
<evidence type="ECO:0000256" key="2">
    <source>
        <dbReference type="ARBA" id="ARBA00022692"/>
    </source>
</evidence>
<dbReference type="Proteomes" id="UP000245845">
    <property type="component" value="Unassembled WGS sequence"/>
</dbReference>
<dbReference type="InterPro" id="IPR051328">
    <property type="entry name" value="T7SS_ABC-Transporter"/>
</dbReference>
<feature type="transmembrane region" description="Helical" evidence="5">
    <location>
        <begin position="778"/>
        <end position="795"/>
    </location>
</feature>
<dbReference type="RefSeq" id="WP_109731301.1">
    <property type="nucleotide sequence ID" value="NZ_BAAACK010000026.1"/>
</dbReference>
<keyword evidence="3 5" id="KW-1133">Transmembrane helix</keyword>
<feature type="transmembrane region" description="Helical" evidence="5">
    <location>
        <begin position="801"/>
        <end position="820"/>
    </location>
</feature>
<proteinExistence type="predicted"/>
<feature type="domain" description="ABC-2 type transporter transmembrane" evidence="6">
    <location>
        <begin position="419"/>
        <end position="707"/>
    </location>
</feature>
<dbReference type="PANTHER" id="PTHR43077">
    <property type="entry name" value="TRANSPORT PERMEASE YVFS-RELATED"/>
    <property type="match status" value="1"/>
</dbReference>
<sequence length="852" mass="93359">MKKSFQIFKRDIQRLFRNKVAMIVMAGVCVLPSLYAWFNIAANMDPYSNTQGIRVAVANNDKGSKNEVLTLNAGESIVDNLKKNDQLGWTFVDEEKAVKGVRSGKYYAAIVIPEDFSSSLLSIISGKPKKPELSYYINEKKNAIAPKITDTGAGTVQQEINGTFSSVAAETISKLIRSSVTKISGDMNRMDTDVMAMLSDVQDNLGQYQTVLKNFQDTAGSSNSLIQDTLATLDEVKSAADSGSRAFEDAASVLENSRNSVGDFSLVFSQSLSDGEDRLNRIYGSASDKLSSLKTQADTINGVIGSGIDSVENLSEINGKLLEELLQLNDSLQEKLPGGVADEAAGTVSQAISGLQDRNMEYQNLLTSLKEGNANIAEALDTAENTKKTLESLVSGSRQSMQDYRETFDQTLLPQLNQSLDSFSTVSGGLSATLSGIPYSADQLKEILNQLDESLDDSLEALSRTGEAVSSLDGQIARISTDLKVLQGSDAYQKFLSLEGLDADSIAGFMASPVTIRSETLYSVKNYGSSMTPFYTNLALWVGGIVLIAILKLEVDRDEMVPKFSPASAYFGRWMLFMVLGLIQGLIVCLGDLWLLKVQCLHPAAFVAAGVFCSFVYVNLIYALSIAFKHIGKALCVVLVILQIPGSAGTYPIEMTPAFFQRLHPLLPFTYGINAMREAVAGMYGYEYMKNLLCLALYLPIAFLIGLGFRKLLMNLNYLFDKKLAETDLMICETEAVNQEKTQVSLVIKALMGEETLREELVAKAAAFEAGYQKQIRIGFAAMIILPVIFLILMFSIESKIVFLVLWIASIIVIAVYLIILEYIHERLKRETELGALSREELLNAMKGRDDE</sequence>
<feature type="domain" description="ABC-2 type transporter transmembrane" evidence="6">
    <location>
        <begin position="31"/>
        <end position="169"/>
    </location>
</feature>
<evidence type="ECO:0000313" key="8">
    <source>
        <dbReference type="Proteomes" id="UP000245845"/>
    </source>
</evidence>
<evidence type="ECO:0000256" key="4">
    <source>
        <dbReference type="ARBA" id="ARBA00023136"/>
    </source>
</evidence>
<keyword evidence="4 5" id="KW-0472">Membrane</keyword>
<protein>
    <submittedName>
        <fullName evidence="7">Putative membrane protein</fullName>
    </submittedName>
</protein>
<keyword evidence="2 5" id="KW-0812">Transmembrane</keyword>
<dbReference type="GO" id="GO:0016020">
    <property type="term" value="C:membrane"/>
    <property type="evidence" value="ECO:0007669"/>
    <property type="project" value="UniProtKB-SubCell"/>
</dbReference>
<evidence type="ECO:0000256" key="1">
    <source>
        <dbReference type="ARBA" id="ARBA00004141"/>
    </source>
</evidence>
<dbReference type="NCBIfam" id="TIGR03061">
    <property type="entry name" value="pip_yhgE_Nterm"/>
    <property type="match status" value="1"/>
</dbReference>
<feature type="transmembrane region" description="Helical" evidence="5">
    <location>
        <begin position="534"/>
        <end position="553"/>
    </location>
</feature>
<organism evidence="7 8">
    <name type="scientific">Faecalicatena orotica</name>
    <dbReference type="NCBI Taxonomy" id="1544"/>
    <lineage>
        <taxon>Bacteria</taxon>
        <taxon>Bacillati</taxon>
        <taxon>Bacillota</taxon>
        <taxon>Clostridia</taxon>
        <taxon>Lachnospirales</taxon>
        <taxon>Lachnospiraceae</taxon>
        <taxon>Faecalicatena</taxon>
    </lineage>
</organism>
<dbReference type="Pfam" id="PF12698">
    <property type="entry name" value="ABC2_membrane_3"/>
    <property type="match status" value="2"/>
</dbReference>
<feature type="transmembrane region" description="Helical" evidence="5">
    <location>
        <begin position="20"/>
        <end position="38"/>
    </location>
</feature>
<dbReference type="GO" id="GO:0140359">
    <property type="term" value="F:ABC-type transporter activity"/>
    <property type="evidence" value="ECO:0007669"/>
    <property type="project" value="InterPro"/>
</dbReference>
<dbReference type="PANTHER" id="PTHR43077:SF10">
    <property type="entry name" value="TRANSPORT PERMEASE PROTEIN"/>
    <property type="match status" value="1"/>
</dbReference>
<keyword evidence="8" id="KW-1185">Reference proteome</keyword>
<gene>
    <name evidence="7" type="ORF">A8806_106192</name>
</gene>
<feature type="transmembrane region" description="Helical" evidence="5">
    <location>
        <begin position="574"/>
        <end position="595"/>
    </location>
</feature>
<evidence type="ECO:0000256" key="3">
    <source>
        <dbReference type="ARBA" id="ARBA00022989"/>
    </source>
</evidence>
<dbReference type="InterPro" id="IPR013525">
    <property type="entry name" value="ABC2_TM"/>
</dbReference>
<feature type="transmembrane region" description="Helical" evidence="5">
    <location>
        <begin position="688"/>
        <end position="709"/>
    </location>
</feature>